<comment type="caution">
    <text evidence="1">The sequence shown here is derived from an EMBL/GenBank/DDBJ whole genome shotgun (WGS) entry which is preliminary data.</text>
</comment>
<dbReference type="AlphaFoldDB" id="A0A401FWC1"/>
<organism evidence="1 2">
    <name type="scientific">Desulfonema ishimotonii</name>
    <dbReference type="NCBI Taxonomy" id="45657"/>
    <lineage>
        <taxon>Bacteria</taxon>
        <taxon>Pseudomonadati</taxon>
        <taxon>Thermodesulfobacteriota</taxon>
        <taxon>Desulfobacteria</taxon>
        <taxon>Desulfobacterales</taxon>
        <taxon>Desulfococcaceae</taxon>
        <taxon>Desulfonema</taxon>
    </lineage>
</organism>
<dbReference type="EMBL" id="BEXT01000001">
    <property type="protein sequence ID" value="GBC61266.1"/>
    <property type="molecule type" value="Genomic_DNA"/>
</dbReference>
<sequence length="226" mass="26173">MLTRPLFFRILGRFGLSDACGKSRRRVRLITDDTKSEKFGKHMEFIHKLYNHSKKRYIMGYNYVLILASSEDMIFPLSFVLWLPEEHPGYRSKNDIARDELIRLKSECDKKGFGPGETEFLSDSAYCVQKVIKAAQNAGLRIITKPADTHKSEYGSEKLTPKEIIGKITGLQWKYLCPRHCYQRVRVRHHVYGSVVLTIRRRRLKNGKIRLSGNSCCKSGFLNNIN</sequence>
<evidence type="ECO:0000313" key="2">
    <source>
        <dbReference type="Proteomes" id="UP000288096"/>
    </source>
</evidence>
<evidence type="ECO:0000313" key="1">
    <source>
        <dbReference type="EMBL" id="GBC61266.1"/>
    </source>
</evidence>
<keyword evidence="2" id="KW-1185">Reference proteome</keyword>
<protein>
    <recommendedName>
        <fullName evidence="3">Transposase IS701-like DDE domain-containing protein</fullName>
    </recommendedName>
</protein>
<accession>A0A401FWC1</accession>
<proteinExistence type="predicted"/>
<gene>
    <name evidence="1" type="ORF">DENIS_2226</name>
</gene>
<name>A0A401FWC1_9BACT</name>
<reference evidence="2" key="1">
    <citation type="submission" date="2017-11" db="EMBL/GenBank/DDBJ databases">
        <authorList>
            <person name="Watanabe M."/>
            <person name="Kojima H."/>
        </authorList>
    </citation>
    <scope>NUCLEOTIDE SEQUENCE [LARGE SCALE GENOMIC DNA]</scope>
    <source>
        <strain evidence="2">Tokyo 01</strain>
    </source>
</reference>
<evidence type="ECO:0008006" key="3">
    <source>
        <dbReference type="Google" id="ProtNLM"/>
    </source>
</evidence>
<reference evidence="2" key="2">
    <citation type="submission" date="2019-01" db="EMBL/GenBank/DDBJ databases">
        <title>Genome sequence of Desulfonema ishimotonii strain Tokyo 01.</title>
        <authorList>
            <person name="Fukui M."/>
        </authorList>
    </citation>
    <scope>NUCLEOTIDE SEQUENCE [LARGE SCALE GENOMIC DNA]</scope>
    <source>
        <strain evidence="2">Tokyo 01</strain>
    </source>
</reference>
<dbReference type="Proteomes" id="UP000288096">
    <property type="component" value="Unassembled WGS sequence"/>
</dbReference>